<dbReference type="Proteomes" id="UP000623687">
    <property type="component" value="Unassembled WGS sequence"/>
</dbReference>
<keyword evidence="12" id="KW-1185">Reference proteome</keyword>
<keyword evidence="2" id="KW-0813">Transport</keyword>
<dbReference type="InterPro" id="IPR016024">
    <property type="entry name" value="ARM-type_fold"/>
</dbReference>
<comment type="subcellular location">
    <subcellularLocation>
        <location evidence="1">Golgi apparatus membrane</location>
        <topology evidence="1">Peripheral membrane protein</topology>
    </subcellularLocation>
</comment>
<reference evidence="11" key="1">
    <citation type="submission" date="2019-07" db="EMBL/GenBank/DDBJ databases">
        <authorList>
            <person name="Palmer J.M."/>
        </authorList>
    </citation>
    <scope>NUCLEOTIDE SEQUENCE</scope>
    <source>
        <strain evidence="11">PC9</strain>
    </source>
</reference>
<dbReference type="InterPro" id="IPR040314">
    <property type="entry name" value="DOP1"/>
</dbReference>
<proteinExistence type="inferred from homology"/>
<dbReference type="PANTHER" id="PTHR14042:SF24">
    <property type="entry name" value="PROTEIN DOPEY-1 HOMOLOG"/>
    <property type="match status" value="1"/>
</dbReference>
<feature type="region of interest" description="Disordered" evidence="7">
    <location>
        <begin position="1367"/>
        <end position="1386"/>
    </location>
</feature>
<evidence type="ECO:0000259" key="9">
    <source>
        <dbReference type="Pfam" id="PF24597"/>
    </source>
</evidence>
<name>A0A8H7A585_PLEOS</name>
<gene>
    <name evidence="11" type="ORF">PC9H_003119</name>
</gene>
<keyword evidence="4" id="KW-0333">Golgi apparatus</keyword>
<dbReference type="Pfam" id="PF04118">
    <property type="entry name" value="Dopey_N"/>
    <property type="match status" value="1"/>
</dbReference>
<accession>A0A8H7A585</accession>
<dbReference type="Pfam" id="PF24597">
    <property type="entry name" value="TPR_DOP1_M"/>
    <property type="match status" value="1"/>
</dbReference>
<dbReference type="GO" id="GO:0000139">
    <property type="term" value="C:Golgi membrane"/>
    <property type="evidence" value="ECO:0007669"/>
    <property type="project" value="UniProtKB-SubCell"/>
</dbReference>
<dbReference type="OrthoDB" id="297643at2759"/>
<evidence type="ECO:0000256" key="5">
    <source>
        <dbReference type="ARBA" id="ARBA00023136"/>
    </source>
</evidence>
<evidence type="ECO:0000256" key="1">
    <source>
        <dbReference type="ARBA" id="ARBA00004395"/>
    </source>
</evidence>
<evidence type="ECO:0000256" key="3">
    <source>
        <dbReference type="ARBA" id="ARBA00022927"/>
    </source>
</evidence>
<keyword evidence="5" id="KW-0472">Membrane</keyword>
<keyword evidence="3" id="KW-0653">Protein transport</keyword>
<evidence type="ECO:0000259" key="8">
    <source>
        <dbReference type="Pfam" id="PF04118"/>
    </source>
</evidence>
<dbReference type="VEuPathDB" id="FungiDB:PC9H_003119"/>
<protein>
    <recommendedName>
        <fullName evidence="13">Dopey N-terminal domain-containing protein</fullName>
    </recommendedName>
</protein>
<evidence type="ECO:0000259" key="10">
    <source>
        <dbReference type="Pfam" id="PF24598"/>
    </source>
</evidence>
<evidence type="ECO:0000256" key="2">
    <source>
        <dbReference type="ARBA" id="ARBA00022448"/>
    </source>
</evidence>
<comment type="similarity">
    <text evidence="6">Belongs to the DOP1 family.</text>
</comment>
<feature type="compositionally biased region" description="Basic and acidic residues" evidence="7">
    <location>
        <begin position="1377"/>
        <end position="1386"/>
    </location>
</feature>
<dbReference type="Pfam" id="PF24598">
    <property type="entry name" value="DOP1_C"/>
    <property type="match status" value="1"/>
</dbReference>
<dbReference type="GO" id="GO:0006895">
    <property type="term" value="P:Golgi to endosome transport"/>
    <property type="evidence" value="ECO:0007669"/>
    <property type="project" value="InterPro"/>
</dbReference>
<feature type="domain" description="DOP1-like middle TPR" evidence="9">
    <location>
        <begin position="339"/>
        <end position="522"/>
    </location>
</feature>
<dbReference type="EMBL" id="JACETU010000002">
    <property type="protein sequence ID" value="KAF7436290.1"/>
    <property type="molecule type" value="Genomic_DNA"/>
</dbReference>
<dbReference type="SUPFAM" id="SSF48371">
    <property type="entry name" value="ARM repeat"/>
    <property type="match status" value="2"/>
</dbReference>
<dbReference type="GO" id="GO:0005829">
    <property type="term" value="C:cytosol"/>
    <property type="evidence" value="ECO:0007669"/>
    <property type="project" value="GOC"/>
</dbReference>
<dbReference type="InterPro" id="IPR007249">
    <property type="entry name" value="DOP1_N"/>
</dbReference>
<dbReference type="InterPro" id="IPR056458">
    <property type="entry name" value="TPR_DOP1_M"/>
</dbReference>
<dbReference type="GO" id="GO:0005768">
    <property type="term" value="C:endosome"/>
    <property type="evidence" value="ECO:0007669"/>
    <property type="project" value="TreeGrafter"/>
</dbReference>
<evidence type="ECO:0000256" key="6">
    <source>
        <dbReference type="ARBA" id="ARBA00046326"/>
    </source>
</evidence>
<evidence type="ECO:0008006" key="13">
    <source>
        <dbReference type="Google" id="ProtNLM"/>
    </source>
</evidence>
<organism evidence="11 12">
    <name type="scientific">Pleurotus ostreatus</name>
    <name type="common">Oyster mushroom</name>
    <name type="synonym">White-rot fungus</name>
    <dbReference type="NCBI Taxonomy" id="5322"/>
    <lineage>
        <taxon>Eukaryota</taxon>
        <taxon>Fungi</taxon>
        <taxon>Dikarya</taxon>
        <taxon>Basidiomycota</taxon>
        <taxon>Agaricomycotina</taxon>
        <taxon>Agaricomycetes</taxon>
        <taxon>Agaricomycetidae</taxon>
        <taxon>Agaricales</taxon>
        <taxon>Pleurotineae</taxon>
        <taxon>Pleurotaceae</taxon>
        <taxon>Pleurotus</taxon>
    </lineage>
</organism>
<sequence length="1783" mass="199505">MSSSNAVDVEVLGAETANSGSAWASTRKNERVVAQQTYAHDPKYKKYVQQVEKCLNSFDNVHEWADCIAFLKQLLKTFQSYMQFKEIPKKLIVAKRLSQCLNPALPTGVHQRALDVYAHILAVLGSEGLKRDLALWSSGLFPFFEYAATSVKPTLLNLYDTHYMPLQGGLRPIMKSLILALLPGLEEETGEFFEKVLGLLDKLSGTVSHSFFFQNIWLIMLTTPSARGTSLNFLGRRLPRLNADEDITAIVGRDIGLMIRAFAAALEDDNLLVRRGALDLLLQSMRVDSVAVQRARAEDRTILMRAATGVVLRRDLSLNRRLYTWLLGPDDKSDHQIEYLKKHALELLKDTLKVQMFAPSADYLESRPFKIFISLLDKWEVGAALTEVLVYDAFRAVKSLIQAGGDAGEDMTMTASTLYEAVEPQIIWKHLLTHVFGELTGDGAQTEAVRMVSFIVEIFSQDDEIQNIHLPIVFGAIMDVLLIELEANPSKACTPATSEALKLQEKILRQIPHVALMKRPELTASLQAETLVQRPYLFACSFYSIAPKRECENPTRSFDNPFITAFENLTMLTEICAHDLLKDENRLQQIRECFAQLLLLVDRLVGRLSTTVTVAWVPSRWLAIILETLEQEPSSFTVVDRVVSLAVALHQMKGLEPRLSLDHRATMSKMVTKLLRYLGPTYTAYHARAVSLLWALEASTTRSHVEAIVAQAMATTNPSDLQGAYDAFGVLWRLTEDHLLPGFKFKVPMMIVLDGLRNDDPNVRRIGETWMRCSLKSYQRVLDSLLYDLTNPLIRRVQTSHKLKGRELQGFYYEKTFDQRYVSHLLETLLSVVRFGGQGFVRTARVTQIKRSLHPSLAKRTESGLSVSSETPYLDALMELLLRFIQSEPKEVLAVEMSPFNSVIQSTCIDILQTIIPRGELDMQIIESLEAAIVAKLYFLVHTGRLDIQNKLLHLLHSVLSISVAHSSGKPRIEDESGTPDPAQPPPAKAFAANALLAQTMMDGITTATNRHVLQHWLDFILMAIPQFQPALQAVVAPLNECICKQLLVCLADVQSAASAGGTTVDALSNSSDAEFVMLLNGMERLVLLSLAYTSEPSSSEDDDSVNEKPVTEGTGLLGYVSGVFGSDNSPTAPEEQLTARSPGYRSLHEAVRVLYAMWEAMAWTQPTTRSSKDDSLSLIFNRSRLRCRRVLEHFFRAQSAEVFESIIECWSKQSTAAAFELIDALLPSAQTAVHMVCESISMRISGVTERSKKQAINPNLSDTILFQFLEQYMQRLEGPIAVQVWPRFLQLAKEVLGSARDFRAQTYPTLRSLVVLADKVTQTAAMEDKRIRKDLQDTFSKLLDACVVWVGRSFDQGSWIRRTTRDALGTNGRDSPAPRDAKTDEKLDASIASLPETPRLTITATAEAVIQITEYIANAALPHARRLLVDNDKILVACNNIAYYIISPAMKGKIRPMDVDQNIVKIVFEMSRLPAALKAWRPPVSELLNDNRLFNCHSDIASKWVPIVKALFDADKSALSELLAKVATSPSANIFTNREYEMLVRSLNLRRLSFVLYAGDKNHFLTSLPTIIEKLADILRNVTAPNVQSEVFLCVRVLLCRLSAHNLTSFWPVVLTELYRIFEQVMTSLPSDGSEELQLILAACKCLDLLIALQTEEFQIQQWIFITDTVDAIYRPDDYFPEAMMDQLADLAGSLPLADSREATNRNGSADPDLQPPTATGQKPLRRPLLNSLRQIDSIRDLIPFFSSVSIASYESVYNSGGNVDWEAVERGLLDDMFDGRT</sequence>
<feature type="region of interest" description="Disordered" evidence="7">
    <location>
        <begin position="1702"/>
        <end position="1727"/>
    </location>
</feature>
<feature type="domain" description="DOP1-like C-terminal" evidence="10">
    <location>
        <begin position="1269"/>
        <end position="1760"/>
    </location>
</feature>
<dbReference type="PANTHER" id="PTHR14042">
    <property type="entry name" value="DOPEY-RELATED"/>
    <property type="match status" value="1"/>
</dbReference>
<evidence type="ECO:0000313" key="11">
    <source>
        <dbReference type="EMBL" id="KAF7436290.1"/>
    </source>
</evidence>
<feature type="domain" description="DOP1 N-terminal" evidence="8">
    <location>
        <begin position="41"/>
        <end position="331"/>
    </location>
</feature>
<evidence type="ECO:0000256" key="4">
    <source>
        <dbReference type="ARBA" id="ARBA00023034"/>
    </source>
</evidence>
<dbReference type="InterPro" id="IPR056457">
    <property type="entry name" value="DOP1_C"/>
</dbReference>
<comment type="caution">
    <text evidence="11">The sequence shown here is derived from an EMBL/GenBank/DDBJ whole genome shotgun (WGS) entry which is preliminary data.</text>
</comment>
<dbReference type="GeneID" id="59372937"/>
<dbReference type="GO" id="GO:0005802">
    <property type="term" value="C:trans-Golgi network"/>
    <property type="evidence" value="ECO:0007669"/>
    <property type="project" value="TreeGrafter"/>
</dbReference>
<dbReference type="RefSeq" id="XP_036634189.1">
    <property type="nucleotide sequence ID" value="XM_036772716.1"/>
</dbReference>
<evidence type="ECO:0000313" key="12">
    <source>
        <dbReference type="Proteomes" id="UP000623687"/>
    </source>
</evidence>
<dbReference type="GO" id="GO:0015031">
    <property type="term" value="P:protein transport"/>
    <property type="evidence" value="ECO:0007669"/>
    <property type="project" value="UniProtKB-KW"/>
</dbReference>
<evidence type="ECO:0000256" key="7">
    <source>
        <dbReference type="SAM" id="MobiDB-lite"/>
    </source>
</evidence>